<dbReference type="InterPro" id="IPR051044">
    <property type="entry name" value="MAG_DAG_Lipase"/>
</dbReference>
<proteinExistence type="predicted"/>
<accession>A0A1U6GT27</accession>
<gene>
    <name evidence="2" type="ORF">SAMN06295987_101344</name>
</gene>
<dbReference type="STRING" id="428990.SAMN06295987_101344"/>
<evidence type="ECO:0000259" key="1">
    <source>
        <dbReference type="Pfam" id="PF12146"/>
    </source>
</evidence>
<name>A0A1U6GT27_9SPHN</name>
<dbReference type="Gene3D" id="3.40.50.1820">
    <property type="entry name" value="alpha/beta hydrolase"/>
    <property type="match status" value="1"/>
</dbReference>
<dbReference type="EMBL" id="FVZE01000001">
    <property type="protein sequence ID" value="SLJ86691.1"/>
    <property type="molecule type" value="Genomic_DNA"/>
</dbReference>
<feature type="domain" description="Serine aminopeptidase S33" evidence="1">
    <location>
        <begin position="46"/>
        <end position="303"/>
    </location>
</feature>
<dbReference type="Proteomes" id="UP000190989">
    <property type="component" value="Unassembled WGS sequence"/>
</dbReference>
<organism evidence="2 3">
    <name type="scientific">Novosphingobium mathurense</name>
    <dbReference type="NCBI Taxonomy" id="428990"/>
    <lineage>
        <taxon>Bacteria</taxon>
        <taxon>Pseudomonadati</taxon>
        <taxon>Pseudomonadota</taxon>
        <taxon>Alphaproteobacteria</taxon>
        <taxon>Sphingomonadales</taxon>
        <taxon>Sphingomonadaceae</taxon>
        <taxon>Novosphingobium</taxon>
    </lineage>
</organism>
<dbReference type="SUPFAM" id="SSF53474">
    <property type="entry name" value="alpha/beta-Hydrolases"/>
    <property type="match status" value="1"/>
</dbReference>
<protein>
    <submittedName>
        <fullName evidence="2">Lysophospholipase</fullName>
    </submittedName>
</protein>
<reference evidence="3" key="1">
    <citation type="submission" date="2017-02" db="EMBL/GenBank/DDBJ databases">
        <authorList>
            <person name="Varghese N."/>
            <person name="Submissions S."/>
        </authorList>
    </citation>
    <scope>NUCLEOTIDE SEQUENCE [LARGE SCALE GENOMIC DNA]</scope>
    <source>
        <strain evidence="3">SM117</strain>
    </source>
</reference>
<dbReference type="Pfam" id="PF12146">
    <property type="entry name" value="Hydrolase_4"/>
    <property type="match status" value="1"/>
</dbReference>
<dbReference type="InterPro" id="IPR022742">
    <property type="entry name" value="Hydrolase_4"/>
</dbReference>
<evidence type="ECO:0000313" key="2">
    <source>
        <dbReference type="EMBL" id="SLJ86691.1"/>
    </source>
</evidence>
<dbReference type="RefSeq" id="WP_079729280.1">
    <property type="nucleotide sequence ID" value="NZ_FVZE01000001.1"/>
</dbReference>
<dbReference type="InterPro" id="IPR029058">
    <property type="entry name" value="AB_hydrolase_fold"/>
</dbReference>
<dbReference type="AlphaFoldDB" id="A0A1U6GT27"/>
<dbReference type="PANTHER" id="PTHR11614">
    <property type="entry name" value="PHOSPHOLIPASE-RELATED"/>
    <property type="match status" value="1"/>
</dbReference>
<evidence type="ECO:0000313" key="3">
    <source>
        <dbReference type="Proteomes" id="UP000190989"/>
    </source>
</evidence>
<keyword evidence="3" id="KW-1185">Reference proteome</keyword>
<sequence length="325" mass="36524">MTVAQTCPIPSSARREIPVAARESWWTAPDGTRLRRIDWPAPRAEQARGSILFMPGRGDAYEKWLESLDEWHGEGWEVTSADWRGQALSGRLGADALTGHIDDFSIWINDLTALWDEWRARTPGPHVLVAHSMGGHLALRAVAEGKVRPDALVLSAPMLGLLPDRVPSFVLHQIAKVMVRIGDPRRPAWSGDEKPELIHRARNLLLTHDASRYEDEQFWRRERPAITMGAASWGWIERALDSIRGLEKAGALEAVQVPVLLLGTTQDRLVSWRAIARAAKRLPGGKLITFGSECRHEILRERDPVRERALAEIRKFLDRVAPACR</sequence>